<evidence type="ECO:0000313" key="1">
    <source>
        <dbReference type="EMBL" id="KAL2821644.1"/>
    </source>
</evidence>
<proteinExistence type="predicted"/>
<protein>
    <submittedName>
        <fullName evidence="1">Uncharacterized protein</fullName>
    </submittedName>
</protein>
<comment type="caution">
    <text evidence="1">The sequence shown here is derived from an EMBL/GenBank/DDBJ whole genome shotgun (WGS) entry which is preliminary data.</text>
</comment>
<gene>
    <name evidence="1" type="ORF">BJX63DRAFT_427642</name>
</gene>
<sequence length="58" mass="6621">MPPPLVRNIIGEELSGYILLADLEVRLYNIFNRRIIVRYHDGMYIFDAPGVVSDGQIS</sequence>
<accession>A0ABR4I1M1</accession>
<name>A0ABR4I1M1_9EURO</name>
<dbReference type="Proteomes" id="UP001610334">
    <property type="component" value="Unassembled WGS sequence"/>
</dbReference>
<reference evidence="1 2" key="1">
    <citation type="submission" date="2024-07" db="EMBL/GenBank/DDBJ databases">
        <title>Section-level genome sequencing and comparative genomics of Aspergillus sections Usti and Cavernicolus.</title>
        <authorList>
            <consortium name="Lawrence Berkeley National Laboratory"/>
            <person name="Nybo J.L."/>
            <person name="Vesth T.C."/>
            <person name="Theobald S."/>
            <person name="Frisvad J.C."/>
            <person name="Larsen T.O."/>
            <person name="Kjaerboelling I."/>
            <person name="Rothschild-Mancinelli K."/>
            <person name="Lyhne E.K."/>
            <person name="Kogle M.E."/>
            <person name="Barry K."/>
            <person name="Clum A."/>
            <person name="Na H."/>
            <person name="Ledsgaard L."/>
            <person name="Lin J."/>
            <person name="Lipzen A."/>
            <person name="Kuo A."/>
            <person name="Riley R."/>
            <person name="Mondo S."/>
            <person name="Labutti K."/>
            <person name="Haridas S."/>
            <person name="Pangalinan J."/>
            <person name="Salamov A.A."/>
            <person name="Simmons B.A."/>
            <person name="Magnuson J.K."/>
            <person name="Chen J."/>
            <person name="Drula E."/>
            <person name="Henrissat B."/>
            <person name="Wiebenga A."/>
            <person name="Lubbers R.J."/>
            <person name="Gomes A.C."/>
            <person name="Makela M.R."/>
            <person name="Stajich J."/>
            <person name="Grigoriev I.V."/>
            <person name="Mortensen U.H."/>
            <person name="De Vries R.P."/>
            <person name="Baker S.E."/>
            <person name="Andersen M.R."/>
        </authorList>
    </citation>
    <scope>NUCLEOTIDE SEQUENCE [LARGE SCALE GENOMIC DNA]</scope>
    <source>
        <strain evidence="1 2">CBS 588.65</strain>
    </source>
</reference>
<evidence type="ECO:0000313" key="2">
    <source>
        <dbReference type="Proteomes" id="UP001610334"/>
    </source>
</evidence>
<dbReference type="EMBL" id="JBFXLT010000004">
    <property type="protein sequence ID" value="KAL2821644.1"/>
    <property type="molecule type" value="Genomic_DNA"/>
</dbReference>
<keyword evidence="2" id="KW-1185">Reference proteome</keyword>
<organism evidence="1 2">
    <name type="scientific">Aspergillus granulosus</name>
    <dbReference type="NCBI Taxonomy" id="176169"/>
    <lineage>
        <taxon>Eukaryota</taxon>
        <taxon>Fungi</taxon>
        <taxon>Dikarya</taxon>
        <taxon>Ascomycota</taxon>
        <taxon>Pezizomycotina</taxon>
        <taxon>Eurotiomycetes</taxon>
        <taxon>Eurotiomycetidae</taxon>
        <taxon>Eurotiales</taxon>
        <taxon>Aspergillaceae</taxon>
        <taxon>Aspergillus</taxon>
        <taxon>Aspergillus subgen. Nidulantes</taxon>
    </lineage>
</organism>